<dbReference type="InterPro" id="IPR051825">
    <property type="entry name" value="SRCIN1"/>
</dbReference>
<name>A0A182NLU8_9DIPT</name>
<sequence>MYSDRTKGAIGVASKPIRSYGSRGNIAGPMPYTTEQLYNIPDGYMSSPERSGASRGAYEEPYYSQYGTRSTTVTPIIDEEQGDISIADDQYAMYGVKNVGRIPRVPPNQMYDHTRSEDLHRIRVEHMERQLANLTGLVQKALTQNPQLPLVNNSPNILNIPGQYRNDKSVSFEKSVSFSDDIQGVPKSHSPQHSERDRLKPPPPPKPLVMIAGNQYRTDLTLAPEVYNQLRGLQKKAMDLRTEVRTLRRLTQTQAVAVREDIKDTFMRIRATLLSNSGFVWGQGDKERTNLTREEEIYKQEVIRLEKDLADLESSVEGLRGEVINRRTRVNMVAVEDMALVLSRASKTVAELKMRFPILQQGLRNLISNEMEHVCREEAFLKDEPDRLENALRRCKKLTGTLVTLKRLASVQEQRLPIPDTTNADETIKPPETHTNVNKVI</sequence>
<dbReference type="VEuPathDB" id="VectorBase:ADIR008629"/>
<keyword evidence="1 2" id="KW-0175">Coiled coil</keyword>
<evidence type="ECO:0000256" key="2">
    <source>
        <dbReference type="SAM" id="Coils"/>
    </source>
</evidence>
<dbReference type="PANTHER" id="PTHR22741:SF10">
    <property type="entry name" value="COILED-COIL DOMAIN-CONTAINING PROTEIN CG32809"/>
    <property type="match status" value="1"/>
</dbReference>
<keyword evidence="6" id="KW-1185">Reference proteome</keyword>
<evidence type="ECO:0000313" key="6">
    <source>
        <dbReference type="Proteomes" id="UP000075884"/>
    </source>
</evidence>
<dbReference type="Proteomes" id="UP000075884">
    <property type="component" value="Unassembled WGS sequence"/>
</dbReference>
<dbReference type="Pfam" id="PF03915">
    <property type="entry name" value="AIP3"/>
    <property type="match status" value="1"/>
</dbReference>
<evidence type="ECO:0000259" key="4">
    <source>
        <dbReference type="Pfam" id="PF03915"/>
    </source>
</evidence>
<dbReference type="PANTHER" id="PTHR22741">
    <property type="entry name" value="P140CAP/SNIP-RELATED"/>
    <property type="match status" value="1"/>
</dbReference>
<feature type="region of interest" description="Disordered" evidence="3">
    <location>
        <begin position="420"/>
        <end position="441"/>
    </location>
</feature>
<evidence type="ECO:0000256" key="3">
    <source>
        <dbReference type="SAM" id="MobiDB-lite"/>
    </source>
</evidence>
<feature type="coiled-coil region" evidence="2">
    <location>
        <begin position="288"/>
        <end position="322"/>
    </location>
</feature>
<feature type="region of interest" description="Disordered" evidence="3">
    <location>
        <begin position="175"/>
        <end position="206"/>
    </location>
</feature>
<protein>
    <submittedName>
        <fullName evidence="5">AIP3 domain-containing protein</fullName>
    </submittedName>
</protein>
<dbReference type="InterPro" id="IPR022782">
    <property type="entry name" value="AIP3-like_C"/>
</dbReference>
<dbReference type="EnsemblMetazoa" id="ADIR008629-RA">
    <property type="protein sequence ID" value="ADIR008629-PA"/>
    <property type="gene ID" value="ADIR008629"/>
</dbReference>
<proteinExistence type="predicted"/>
<dbReference type="STRING" id="7168.A0A182NLU8"/>
<evidence type="ECO:0000256" key="1">
    <source>
        <dbReference type="ARBA" id="ARBA00023054"/>
    </source>
</evidence>
<reference evidence="5" key="2">
    <citation type="submission" date="2020-05" db="UniProtKB">
        <authorList>
            <consortium name="EnsemblMetazoa"/>
        </authorList>
    </citation>
    <scope>IDENTIFICATION</scope>
    <source>
        <strain evidence="5">WRAIR2</strain>
    </source>
</reference>
<reference evidence="6" key="1">
    <citation type="submission" date="2013-03" db="EMBL/GenBank/DDBJ databases">
        <title>The Genome Sequence of Anopheles dirus WRAIR2.</title>
        <authorList>
            <consortium name="The Broad Institute Genomics Platform"/>
            <person name="Neafsey D.E."/>
            <person name="Walton C."/>
            <person name="Walker B."/>
            <person name="Young S.K."/>
            <person name="Zeng Q."/>
            <person name="Gargeya S."/>
            <person name="Fitzgerald M."/>
            <person name="Haas B."/>
            <person name="Abouelleil A."/>
            <person name="Allen A.W."/>
            <person name="Alvarado L."/>
            <person name="Arachchi H.M."/>
            <person name="Berlin A.M."/>
            <person name="Chapman S.B."/>
            <person name="Gainer-Dewar J."/>
            <person name="Goldberg J."/>
            <person name="Griggs A."/>
            <person name="Gujja S."/>
            <person name="Hansen M."/>
            <person name="Howarth C."/>
            <person name="Imamovic A."/>
            <person name="Ireland A."/>
            <person name="Larimer J."/>
            <person name="McCowan C."/>
            <person name="Murphy C."/>
            <person name="Pearson M."/>
            <person name="Poon T.W."/>
            <person name="Priest M."/>
            <person name="Roberts A."/>
            <person name="Saif S."/>
            <person name="Shea T."/>
            <person name="Sisk P."/>
            <person name="Sykes S."/>
            <person name="Wortman J."/>
            <person name="Nusbaum C."/>
            <person name="Birren B."/>
        </authorList>
    </citation>
    <scope>NUCLEOTIDE SEQUENCE [LARGE SCALE GENOMIC DNA]</scope>
    <source>
        <strain evidence="6">WRAIR2</strain>
    </source>
</reference>
<dbReference type="Gene3D" id="1.20.58.1540">
    <property type="entry name" value="Actin interacting protein 3, C-terminal domain"/>
    <property type="match status" value="1"/>
</dbReference>
<dbReference type="AlphaFoldDB" id="A0A182NLU8"/>
<dbReference type="GO" id="GO:0005737">
    <property type="term" value="C:cytoplasm"/>
    <property type="evidence" value="ECO:0007669"/>
    <property type="project" value="TreeGrafter"/>
</dbReference>
<accession>A0A182NLU8</accession>
<organism evidence="5 6">
    <name type="scientific">Anopheles dirus</name>
    <dbReference type="NCBI Taxonomy" id="7168"/>
    <lineage>
        <taxon>Eukaryota</taxon>
        <taxon>Metazoa</taxon>
        <taxon>Ecdysozoa</taxon>
        <taxon>Arthropoda</taxon>
        <taxon>Hexapoda</taxon>
        <taxon>Insecta</taxon>
        <taxon>Pterygota</taxon>
        <taxon>Neoptera</taxon>
        <taxon>Endopterygota</taxon>
        <taxon>Diptera</taxon>
        <taxon>Nematocera</taxon>
        <taxon>Culicoidea</taxon>
        <taxon>Culicidae</taxon>
        <taxon>Anophelinae</taxon>
        <taxon>Anopheles</taxon>
    </lineage>
</organism>
<evidence type="ECO:0000313" key="5">
    <source>
        <dbReference type="EnsemblMetazoa" id="ADIR008629-PA"/>
    </source>
</evidence>
<feature type="domain" description="Actin interacting protein 3-like C-terminal" evidence="4">
    <location>
        <begin position="206"/>
        <end position="432"/>
    </location>
</feature>